<evidence type="ECO:0000256" key="1">
    <source>
        <dbReference type="SAM" id="MobiDB-lite"/>
    </source>
</evidence>
<sequence length="160" mass="16953">MGIAKDGATLCGVQPEKSLQQYTLLLHNPTLETFTFSEIGLGSPEGLSVVSVEVTPANKEGHGNRGAAPGSTPHAEHEAVPSPTETETDEEPSTFEVEPVPAEGFVFEPDAHIDIVVKVALDEAVDRGTAENVVVDFSSPTREYSVAHPLNITVDRTSCS</sequence>
<organism evidence="2 3">
    <name type="scientific">Arthrobacter cheniae</name>
    <dbReference type="NCBI Taxonomy" id="1258888"/>
    <lineage>
        <taxon>Bacteria</taxon>
        <taxon>Bacillati</taxon>
        <taxon>Actinomycetota</taxon>
        <taxon>Actinomycetes</taxon>
        <taxon>Micrococcales</taxon>
        <taxon>Micrococcaceae</taxon>
        <taxon>Arthrobacter</taxon>
    </lineage>
</organism>
<evidence type="ECO:0000313" key="3">
    <source>
        <dbReference type="Proteomes" id="UP000272560"/>
    </source>
</evidence>
<accession>A0A3A5MD17</accession>
<dbReference type="AlphaFoldDB" id="A0A3A5MD17"/>
<dbReference type="Proteomes" id="UP000272560">
    <property type="component" value="Unassembled WGS sequence"/>
</dbReference>
<reference evidence="2 3" key="1">
    <citation type="submission" date="2018-09" db="EMBL/GenBank/DDBJ databases">
        <title>Novel species of Arthrobacter.</title>
        <authorList>
            <person name="Liu Q."/>
            <person name="Xin Y.-H."/>
        </authorList>
    </citation>
    <scope>NUCLEOTIDE SEQUENCE [LARGE SCALE GENOMIC DNA]</scope>
    <source>
        <strain evidence="2 3">Hz2</strain>
    </source>
</reference>
<protein>
    <submittedName>
        <fullName evidence="2">Uncharacterized protein</fullName>
    </submittedName>
</protein>
<feature type="region of interest" description="Disordered" evidence="1">
    <location>
        <begin position="55"/>
        <end position="96"/>
    </location>
</feature>
<name>A0A3A5MD17_9MICC</name>
<comment type="caution">
    <text evidence="2">The sequence shown here is derived from an EMBL/GenBank/DDBJ whole genome shotgun (WGS) entry which is preliminary data.</text>
</comment>
<keyword evidence="3" id="KW-1185">Reference proteome</keyword>
<evidence type="ECO:0000313" key="2">
    <source>
        <dbReference type="EMBL" id="RJT81054.1"/>
    </source>
</evidence>
<proteinExistence type="predicted"/>
<gene>
    <name evidence="2" type="ORF">D6T63_07710</name>
</gene>
<dbReference type="EMBL" id="QZVT01000003">
    <property type="protein sequence ID" value="RJT81054.1"/>
    <property type="molecule type" value="Genomic_DNA"/>
</dbReference>